<protein>
    <recommendedName>
        <fullName evidence="1">Alkyl hydroperoxide reductase subunit C/ Thiol specific antioxidant domain-containing protein</fullName>
    </recommendedName>
</protein>
<dbReference type="Pfam" id="PF00578">
    <property type="entry name" value="AhpC-TSA"/>
    <property type="match status" value="1"/>
</dbReference>
<name>A0A223NVP4_9SPHI</name>
<dbReference type="AlphaFoldDB" id="A0A223NVP4"/>
<dbReference type="InterPro" id="IPR000866">
    <property type="entry name" value="AhpC/TSA"/>
</dbReference>
<dbReference type="InterPro" id="IPR036249">
    <property type="entry name" value="Thioredoxin-like_sf"/>
</dbReference>
<dbReference type="KEGG" id="muc:MuYL_2053"/>
<dbReference type="SUPFAM" id="SSF52833">
    <property type="entry name" value="Thioredoxin-like"/>
    <property type="match status" value="1"/>
</dbReference>
<dbReference type="GO" id="GO:0016491">
    <property type="term" value="F:oxidoreductase activity"/>
    <property type="evidence" value="ECO:0007669"/>
    <property type="project" value="InterPro"/>
</dbReference>
<gene>
    <name evidence="2" type="ORF">MuYL_2053</name>
</gene>
<dbReference type="EMBL" id="CP022743">
    <property type="protein sequence ID" value="ASU33945.1"/>
    <property type="molecule type" value="Genomic_DNA"/>
</dbReference>
<dbReference type="Proteomes" id="UP000215002">
    <property type="component" value="Chromosome"/>
</dbReference>
<organism evidence="2 3">
    <name type="scientific">Mucilaginibacter xinganensis</name>
    <dbReference type="NCBI Taxonomy" id="1234841"/>
    <lineage>
        <taxon>Bacteria</taxon>
        <taxon>Pseudomonadati</taxon>
        <taxon>Bacteroidota</taxon>
        <taxon>Sphingobacteriia</taxon>
        <taxon>Sphingobacteriales</taxon>
        <taxon>Sphingobacteriaceae</taxon>
        <taxon>Mucilaginibacter</taxon>
    </lineage>
</organism>
<evidence type="ECO:0000313" key="3">
    <source>
        <dbReference type="Proteomes" id="UP000215002"/>
    </source>
</evidence>
<dbReference type="Gene3D" id="3.40.30.10">
    <property type="entry name" value="Glutaredoxin"/>
    <property type="match status" value="1"/>
</dbReference>
<evidence type="ECO:0000259" key="1">
    <source>
        <dbReference type="Pfam" id="PF00578"/>
    </source>
</evidence>
<dbReference type="RefSeq" id="WP_094570355.1">
    <property type="nucleotide sequence ID" value="NZ_CP022743.1"/>
</dbReference>
<sequence>MASYNTTIDFELAEIIAELELPVRKTQPLKPLKSGNNVYDLTLVKNNINKQRFVKGAVLNSSVLLKQFSGKPLVICFYSSAWQHHGLHYLKQWNVINREITRIGANLLVVSPDEGGQLLEQTIWDNSLYLNFYYDPENSIAQKFGIYSDEAPAWDKYPGIDVNVPLLAVYVVNSDNQIIFDYVDKDLKGPVSSPGLLEALRAEESPGHKRKSA</sequence>
<keyword evidence="3" id="KW-1185">Reference proteome</keyword>
<dbReference type="GO" id="GO:0016209">
    <property type="term" value="F:antioxidant activity"/>
    <property type="evidence" value="ECO:0007669"/>
    <property type="project" value="InterPro"/>
</dbReference>
<dbReference type="OrthoDB" id="645652at2"/>
<feature type="domain" description="Alkyl hydroperoxide reductase subunit C/ Thiol specific antioxidant" evidence="1">
    <location>
        <begin position="62"/>
        <end position="178"/>
    </location>
</feature>
<accession>A0A223NVP4</accession>
<reference evidence="2 3" key="1">
    <citation type="submission" date="2017-08" db="EMBL/GenBank/DDBJ databases">
        <title>Complete genome sequence of Mucilaginibacter sp. strain BJC16-A31.</title>
        <authorList>
            <consortium name="Henan University of Science and Technology"/>
            <person name="You X."/>
        </authorList>
    </citation>
    <scope>NUCLEOTIDE SEQUENCE [LARGE SCALE GENOMIC DNA]</scope>
    <source>
        <strain evidence="2 3">BJC16-A31</strain>
    </source>
</reference>
<evidence type="ECO:0000313" key="2">
    <source>
        <dbReference type="EMBL" id="ASU33945.1"/>
    </source>
</evidence>
<proteinExistence type="predicted"/>